<dbReference type="InterPro" id="IPR003798">
    <property type="entry name" value="DNA_recombination_RmuC"/>
</dbReference>
<keyword evidence="3" id="KW-0175">Coiled coil</keyword>
<protein>
    <submittedName>
        <fullName evidence="6">DNA recombination protein RmuC</fullName>
    </submittedName>
</protein>
<evidence type="ECO:0000256" key="5">
    <source>
        <dbReference type="SAM" id="MobiDB-lite"/>
    </source>
</evidence>
<dbReference type="PANTHER" id="PTHR30563:SF0">
    <property type="entry name" value="DNA RECOMBINATION PROTEIN RMUC"/>
    <property type="match status" value="1"/>
</dbReference>
<evidence type="ECO:0000256" key="3">
    <source>
        <dbReference type="ARBA" id="ARBA00023054"/>
    </source>
</evidence>
<proteinExistence type="inferred from homology"/>
<name>A0ABR9R5N0_9FIRM</name>
<dbReference type="Pfam" id="PF02646">
    <property type="entry name" value="RmuC"/>
    <property type="match status" value="1"/>
</dbReference>
<dbReference type="EMBL" id="JADCKC010000003">
    <property type="protein sequence ID" value="MBE5038462.1"/>
    <property type="molecule type" value="Genomic_DNA"/>
</dbReference>
<reference evidence="6 7" key="1">
    <citation type="submission" date="2020-10" db="EMBL/GenBank/DDBJ databases">
        <title>ChiBAC.</title>
        <authorList>
            <person name="Zenner C."/>
            <person name="Hitch T.C.A."/>
            <person name="Clavel T."/>
        </authorList>
    </citation>
    <scope>NUCLEOTIDE SEQUENCE [LARGE SCALE GENOMIC DNA]</scope>
    <source>
        <strain evidence="6 7">DSM 109015</strain>
    </source>
</reference>
<comment type="function">
    <text evidence="1">Involved in DNA recombination.</text>
</comment>
<feature type="region of interest" description="Disordered" evidence="5">
    <location>
        <begin position="453"/>
        <end position="492"/>
    </location>
</feature>
<keyword evidence="4" id="KW-0233">DNA recombination</keyword>
<evidence type="ECO:0000256" key="2">
    <source>
        <dbReference type="ARBA" id="ARBA00009840"/>
    </source>
</evidence>
<comment type="similarity">
    <text evidence="2">Belongs to the RmuC family.</text>
</comment>
<evidence type="ECO:0000313" key="7">
    <source>
        <dbReference type="Proteomes" id="UP000768567"/>
    </source>
</evidence>
<accession>A0ABR9R5N0</accession>
<comment type="caution">
    <text evidence="6">The sequence shown here is derived from an EMBL/GenBank/DDBJ whole genome shotgun (WGS) entry which is preliminary data.</text>
</comment>
<gene>
    <name evidence="6" type="primary">rmuC</name>
    <name evidence="6" type="ORF">INF35_11755</name>
</gene>
<dbReference type="RefSeq" id="WP_193502625.1">
    <property type="nucleotide sequence ID" value="NZ_JADCKC010000003.1"/>
</dbReference>
<sequence length="492" mass="53192">METMLVILLVLAVAGDVMLAVALVRLYRSREQGNDRDELLQAVQDCVEQETEVLADQLRSMQGEIGRNTVSSMRDLGSMLAESQRQGASASTARLESIDRAGAARQKAANDAVVAQLSMLETRLKNLEDSNAARLDGVRGALIQGMNAIRTDNNRKLDEIRGTVEEKLQDTLQKRISESFRTVSSQLEQVYKGLGEMQSLAADVGSLKQVLSGVKTRGILGEVQLGSILQEILAPGQYEENVATVPGSTNRVEFAVRLPGRDGTVYLPIDAKFPGDTYAQLQAARESGDAAAVAAASKRLDTVLRQEAKDIHDKYIEVPYTTNFGVLFLPFEGLYAEVVNSGVTETLQRDYQISVAGPSTMAALLNALQMGFRTLAIQKRSGEVWTVLGAVKTEFEKFGAGLQAMQRHLNQTGSDLEELIGTRSRAITRKLEQVQQLDPGEAEDLLGLADAVRPVSRDAGGSGDAGAYTSDPAPVPATAPRLRRRSDSDAQS</sequence>
<keyword evidence="7" id="KW-1185">Reference proteome</keyword>
<organism evidence="6 7">
    <name type="scientific">Gemmiger gallinarum</name>
    <dbReference type="NCBI Taxonomy" id="2779354"/>
    <lineage>
        <taxon>Bacteria</taxon>
        <taxon>Bacillati</taxon>
        <taxon>Bacillota</taxon>
        <taxon>Clostridia</taxon>
        <taxon>Eubacteriales</taxon>
        <taxon>Gemmiger</taxon>
    </lineage>
</organism>
<evidence type="ECO:0000313" key="6">
    <source>
        <dbReference type="EMBL" id="MBE5038462.1"/>
    </source>
</evidence>
<evidence type="ECO:0000256" key="4">
    <source>
        <dbReference type="ARBA" id="ARBA00023172"/>
    </source>
</evidence>
<dbReference type="Proteomes" id="UP000768567">
    <property type="component" value="Unassembled WGS sequence"/>
</dbReference>
<dbReference type="PANTHER" id="PTHR30563">
    <property type="entry name" value="DNA RECOMBINATION PROTEIN RMUC"/>
    <property type="match status" value="1"/>
</dbReference>
<evidence type="ECO:0000256" key="1">
    <source>
        <dbReference type="ARBA" id="ARBA00003416"/>
    </source>
</evidence>